<keyword evidence="1" id="KW-0805">Transcription regulation</keyword>
<dbReference type="PaxDb" id="537011-PREVCOP_05116"/>
<evidence type="ECO:0000256" key="1">
    <source>
        <dbReference type="ARBA" id="ARBA00023015"/>
    </source>
</evidence>
<dbReference type="GO" id="GO:0043565">
    <property type="term" value="F:sequence-specific DNA binding"/>
    <property type="evidence" value="ECO:0007669"/>
    <property type="project" value="InterPro"/>
</dbReference>
<reference evidence="7" key="1">
    <citation type="submission" date="2009-11" db="EMBL/GenBank/DDBJ databases">
        <authorList>
            <person name="Weinstock G."/>
            <person name="Sodergren E."/>
            <person name="Clifton S."/>
            <person name="Fulton L."/>
            <person name="Fulton B."/>
            <person name="Courtney L."/>
            <person name="Fronick C."/>
            <person name="Harrison M."/>
            <person name="Strong C."/>
            <person name="Farmer C."/>
            <person name="Delahaunty K."/>
            <person name="Markovic C."/>
            <person name="Hall O."/>
            <person name="Minx P."/>
            <person name="Tomlinson C."/>
            <person name="Mitreva M."/>
            <person name="Nelson J."/>
            <person name="Hou S."/>
            <person name="Wollam A."/>
            <person name="Pepin K.H."/>
            <person name="Johnson M."/>
            <person name="Bhonagiri V."/>
            <person name="Nash W.E."/>
            <person name="Warren W."/>
            <person name="Chinwalla A."/>
            <person name="Mardis E.R."/>
            <person name="Wilson R.K."/>
        </authorList>
    </citation>
    <scope>NUCLEOTIDE SEQUENCE [LARGE SCALE GENOMIC DNA]</scope>
    <source>
        <strain evidence="7">DSM 18205</strain>
    </source>
</reference>
<feature type="domain" description="HTH araC/xylS-type" evidence="6">
    <location>
        <begin position="283"/>
        <end position="392"/>
    </location>
</feature>
<organism evidence="7 8">
    <name type="scientific">Segatella copri DSM 18205</name>
    <dbReference type="NCBI Taxonomy" id="537011"/>
    <lineage>
        <taxon>Bacteria</taxon>
        <taxon>Pseudomonadati</taxon>
        <taxon>Bacteroidota</taxon>
        <taxon>Bacteroidia</taxon>
        <taxon>Bacteroidales</taxon>
        <taxon>Prevotellaceae</taxon>
        <taxon>Segatella</taxon>
    </lineage>
</organism>
<dbReference type="InterPro" id="IPR009057">
    <property type="entry name" value="Homeodomain-like_sf"/>
</dbReference>
<keyword evidence="4" id="KW-0175">Coiled coil</keyword>
<protein>
    <submittedName>
        <fullName evidence="7">Transcriptional regulator, AraC family</fullName>
    </submittedName>
</protein>
<feature type="transmembrane region" description="Helical" evidence="5">
    <location>
        <begin position="79"/>
        <end position="101"/>
    </location>
</feature>
<dbReference type="AlphaFoldDB" id="D1PD30"/>
<evidence type="ECO:0000256" key="4">
    <source>
        <dbReference type="SAM" id="Coils"/>
    </source>
</evidence>
<dbReference type="GO" id="GO:0003700">
    <property type="term" value="F:DNA-binding transcription factor activity"/>
    <property type="evidence" value="ECO:0007669"/>
    <property type="project" value="InterPro"/>
</dbReference>
<keyword evidence="2" id="KW-0238">DNA-binding</keyword>
<feature type="transmembrane region" description="Helical" evidence="5">
    <location>
        <begin position="113"/>
        <end position="134"/>
    </location>
</feature>
<feature type="transmembrane region" description="Helical" evidence="5">
    <location>
        <begin position="52"/>
        <end position="73"/>
    </location>
</feature>
<evidence type="ECO:0000313" key="8">
    <source>
        <dbReference type="Proteomes" id="UP000004477"/>
    </source>
</evidence>
<dbReference type="STRING" id="537011.PREVCOP_05116"/>
<accession>D1PD30</accession>
<name>D1PD30_9BACT</name>
<keyword evidence="5" id="KW-0812">Transmembrane</keyword>
<evidence type="ECO:0000256" key="2">
    <source>
        <dbReference type="ARBA" id="ARBA00023125"/>
    </source>
</evidence>
<feature type="transmembrane region" description="Helical" evidence="5">
    <location>
        <begin position="212"/>
        <end position="238"/>
    </location>
</feature>
<dbReference type="SMART" id="SM00342">
    <property type="entry name" value="HTH_ARAC"/>
    <property type="match status" value="1"/>
</dbReference>
<dbReference type="PANTHER" id="PTHR43280:SF29">
    <property type="entry name" value="ARAC-FAMILY TRANSCRIPTIONAL REGULATOR"/>
    <property type="match status" value="1"/>
</dbReference>
<keyword evidence="8" id="KW-1185">Reference proteome</keyword>
<evidence type="ECO:0000259" key="6">
    <source>
        <dbReference type="PROSITE" id="PS01124"/>
    </source>
</evidence>
<dbReference type="PANTHER" id="PTHR43280">
    <property type="entry name" value="ARAC-FAMILY TRANSCRIPTIONAL REGULATOR"/>
    <property type="match status" value="1"/>
</dbReference>
<dbReference type="Proteomes" id="UP000004477">
    <property type="component" value="Unassembled WGS sequence"/>
</dbReference>
<dbReference type="HOGENOM" id="CLU_873353_0_0_10"/>
<proteinExistence type="predicted"/>
<feature type="transmembrane region" description="Helical" evidence="5">
    <location>
        <begin position="140"/>
        <end position="163"/>
    </location>
</feature>
<comment type="caution">
    <text evidence="7">The sequence shown here is derived from an EMBL/GenBank/DDBJ whole genome shotgun (WGS) entry which is preliminary data.</text>
</comment>
<feature type="coiled-coil region" evidence="4">
    <location>
        <begin position="240"/>
        <end position="287"/>
    </location>
</feature>
<gene>
    <name evidence="7" type="ORF">PREVCOP_05116</name>
</gene>
<feature type="transmembrane region" description="Helical" evidence="5">
    <location>
        <begin position="16"/>
        <end position="40"/>
    </location>
</feature>
<feature type="transmembrane region" description="Helical" evidence="5">
    <location>
        <begin position="184"/>
        <end position="206"/>
    </location>
</feature>
<dbReference type="InterPro" id="IPR018060">
    <property type="entry name" value="HTH_AraC"/>
</dbReference>
<evidence type="ECO:0000313" key="7">
    <source>
        <dbReference type="EMBL" id="EFB35449.1"/>
    </source>
</evidence>
<evidence type="ECO:0000256" key="5">
    <source>
        <dbReference type="SAM" id="Phobius"/>
    </source>
</evidence>
<evidence type="ECO:0000256" key="3">
    <source>
        <dbReference type="ARBA" id="ARBA00023163"/>
    </source>
</evidence>
<sequence>MADAKYKNKNEMDTLYLLQFACFLFMLVNILILGITRLHMKWMNRRYEVSRWLIIGAMVGLAIQFLMQMLLGFRAQDAAVGAVFNILVYPPCFSLISIGIYNIEATHANRRKMSIVCASIYAAILAAFCIGFIQSGNFHIGSWIYVMIVLFAFSVAYCIYMIIVEIRKRRRMLEVMAGYDILPYVRYARASVFMVFFPAVALPFAVLSTKSLYVIGPLGLLAVFFFTLSFMALGYNYVPTEKLLDKEEEEEAAMESVEDNACLELQDEELENKKETLQSQHSERRQKIIREKLDEWCATKGYRDTSLNMITLARSLNINRYELSRYLSSCLNTTFRLWLAEVRFEAAKKMMLDNPDFGNDIISAECGFSSRTHLYRMFKEKEGCSPTAWREKNC</sequence>
<dbReference type="SUPFAM" id="SSF46689">
    <property type="entry name" value="Homeodomain-like"/>
    <property type="match status" value="1"/>
</dbReference>
<dbReference type="Gene3D" id="1.10.10.60">
    <property type="entry name" value="Homeodomain-like"/>
    <property type="match status" value="1"/>
</dbReference>
<keyword evidence="5" id="KW-0472">Membrane</keyword>
<dbReference type="Pfam" id="PF12833">
    <property type="entry name" value="HTH_18"/>
    <property type="match status" value="1"/>
</dbReference>
<dbReference type="PROSITE" id="PS01124">
    <property type="entry name" value="HTH_ARAC_FAMILY_2"/>
    <property type="match status" value="1"/>
</dbReference>
<keyword evidence="3" id="KW-0804">Transcription</keyword>
<keyword evidence="5" id="KW-1133">Transmembrane helix</keyword>
<dbReference type="EMBL" id="ACBX02000015">
    <property type="protein sequence ID" value="EFB35449.1"/>
    <property type="molecule type" value="Genomic_DNA"/>
</dbReference>